<evidence type="ECO:0000313" key="2">
    <source>
        <dbReference type="Proteomes" id="UP000019482"/>
    </source>
</evidence>
<proteinExistence type="predicted"/>
<protein>
    <submittedName>
        <fullName evidence="1">Antirepressor [Bacteriophage A118]</fullName>
    </submittedName>
</protein>
<gene>
    <name evidence="1" type="ORF">CTDIVETGP_1542</name>
</gene>
<comment type="caution">
    <text evidence="1">The sequence shown here is derived from an EMBL/GenBank/DDBJ whole genome shotgun (WGS) entry which is preliminary data.</text>
</comment>
<organism evidence="1 2">
    <name type="scientific">Clostridium tyrobutyricum DIVETGP</name>
    <dbReference type="NCBI Taxonomy" id="1408889"/>
    <lineage>
        <taxon>Bacteria</taxon>
        <taxon>Bacillati</taxon>
        <taxon>Bacillota</taxon>
        <taxon>Clostridia</taxon>
        <taxon>Eubacteriales</taxon>
        <taxon>Clostridiaceae</taxon>
        <taxon>Clostridium</taxon>
    </lineage>
</organism>
<accession>W6NHA7</accession>
<keyword evidence="2" id="KW-1185">Reference proteome</keyword>
<evidence type="ECO:0000313" key="1">
    <source>
        <dbReference type="EMBL" id="CDL91472.1"/>
    </source>
</evidence>
<reference evidence="1 2" key="1">
    <citation type="journal article" date="2015" name="Genome Announc.">
        <title>Draft Genome Sequence of Clostridium tyrobutyricum Strain DIVETGP, Isolated from Cow's Milk for Grana Padano Production.</title>
        <authorList>
            <person name="Soggiu A."/>
            <person name="Piras C."/>
            <person name="Gaiarsa S."/>
            <person name="Sassera D."/>
            <person name="Roncada P."/>
            <person name="Bendixen E."/>
            <person name="Brasca M."/>
            <person name="Bonizzi L."/>
        </authorList>
    </citation>
    <scope>NUCLEOTIDE SEQUENCE [LARGE SCALE GENOMIC DNA]</scope>
    <source>
        <strain evidence="1 2">DIVETGP</strain>
    </source>
</reference>
<name>W6NHA7_CLOTY</name>
<sequence>MENNLMIFEEQHVEVFELNGVIYFNPYHVGNCLEMAESTVRNYLSKMNINQVK</sequence>
<dbReference type="OrthoDB" id="1937948at2"/>
<dbReference type="Proteomes" id="UP000019482">
    <property type="component" value="Unassembled WGS sequence"/>
</dbReference>
<dbReference type="RefSeq" id="WP_017895703.1">
    <property type="nucleotide sequence ID" value="NZ_CBXI010000024.1"/>
</dbReference>
<dbReference type="EMBL" id="CBXI010000024">
    <property type="protein sequence ID" value="CDL91472.1"/>
    <property type="molecule type" value="Genomic_DNA"/>
</dbReference>
<dbReference type="AlphaFoldDB" id="W6NHA7"/>
<dbReference type="GeneID" id="70359369"/>